<dbReference type="SUPFAM" id="SSF54236">
    <property type="entry name" value="Ubiquitin-like"/>
    <property type="match status" value="1"/>
</dbReference>
<dbReference type="InterPro" id="IPR029071">
    <property type="entry name" value="Ubiquitin-like_domsf"/>
</dbReference>
<sequence length="273" mass="29440">MVNLWDATSTTDESDSDSAPPAIASPKKRTRADTELSDDVDILPEAKRKLIQSQAAWQAVQRAVRKREDIGLQEDAEKSEDEAEIVSKPSARDTHDAELSDFDDYLAAPGRHSPTAAALDHNVTANFSKNRLKLQQLAQLDNADSESQEYIPSESPQPVAVVRTAAATGRLAAPTALEASADDGSHASEGDLDADSGEGKVVIIVQTKQGQKSTFRVAKSSCLSGVFDHFREAQKSLLAGKQPSFWFDGDKVVGSATPESLDMDEESTIDVTW</sequence>
<dbReference type="Gene3D" id="3.10.20.90">
    <property type="entry name" value="Phosphatidylinositol 3-kinase Catalytic Subunit, Chain A, domain 1"/>
    <property type="match status" value="1"/>
</dbReference>
<feature type="region of interest" description="Disordered" evidence="1">
    <location>
        <begin position="1"/>
        <end position="41"/>
    </location>
</feature>
<protein>
    <recommendedName>
        <fullName evidence="2">Rad60/SUMO-like domain-containing protein</fullName>
    </recommendedName>
</protein>
<evidence type="ECO:0000313" key="4">
    <source>
        <dbReference type="Proteomes" id="UP001465755"/>
    </source>
</evidence>
<organism evidence="3 4">
    <name type="scientific">Symbiochloris irregularis</name>
    <dbReference type="NCBI Taxonomy" id="706552"/>
    <lineage>
        <taxon>Eukaryota</taxon>
        <taxon>Viridiplantae</taxon>
        <taxon>Chlorophyta</taxon>
        <taxon>core chlorophytes</taxon>
        <taxon>Trebouxiophyceae</taxon>
        <taxon>Trebouxiales</taxon>
        <taxon>Trebouxiaceae</taxon>
        <taxon>Symbiochloris</taxon>
    </lineage>
</organism>
<proteinExistence type="predicted"/>
<reference evidence="3 4" key="1">
    <citation type="journal article" date="2024" name="Nat. Commun.">
        <title>Phylogenomics reveals the evolutionary origins of lichenization in chlorophyte algae.</title>
        <authorList>
            <person name="Puginier C."/>
            <person name="Libourel C."/>
            <person name="Otte J."/>
            <person name="Skaloud P."/>
            <person name="Haon M."/>
            <person name="Grisel S."/>
            <person name="Petersen M."/>
            <person name="Berrin J.G."/>
            <person name="Delaux P.M."/>
            <person name="Dal Grande F."/>
            <person name="Keller J."/>
        </authorList>
    </citation>
    <scope>NUCLEOTIDE SEQUENCE [LARGE SCALE GENOMIC DNA]</scope>
    <source>
        <strain evidence="3 4">SAG 2036</strain>
    </source>
</reference>
<accession>A0AAW1PBY0</accession>
<gene>
    <name evidence="3" type="ORF">WJX73_002486</name>
</gene>
<evidence type="ECO:0000256" key="1">
    <source>
        <dbReference type="SAM" id="MobiDB-lite"/>
    </source>
</evidence>
<dbReference type="PANTHER" id="PTHR47813">
    <property type="entry name" value="UBIQUITIN-LIKE SUPERFAMILY PROTEIN"/>
    <property type="match status" value="1"/>
</dbReference>
<evidence type="ECO:0000259" key="2">
    <source>
        <dbReference type="Pfam" id="PF11976"/>
    </source>
</evidence>
<dbReference type="AlphaFoldDB" id="A0AAW1PBY0"/>
<dbReference type="InterPro" id="IPR022617">
    <property type="entry name" value="Rad60/SUMO-like_dom"/>
</dbReference>
<dbReference type="CDD" id="cd01763">
    <property type="entry name" value="Ubl_SUMO_like"/>
    <property type="match status" value="1"/>
</dbReference>
<dbReference type="Proteomes" id="UP001465755">
    <property type="component" value="Unassembled WGS sequence"/>
</dbReference>
<feature type="compositionally biased region" description="Acidic residues" evidence="1">
    <location>
        <begin position="71"/>
        <end position="84"/>
    </location>
</feature>
<name>A0AAW1PBY0_9CHLO</name>
<feature type="domain" description="Rad60/SUMO-like" evidence="2">
    <location>
        <begin position="203"/>
        <end position="271"/>
    </location>
</feature>
<dbReference type="Pfam" id="PF11976">
    <property type="entry name" value="Rad60-SLD"/>
    <property type="match status" value="1"/>
</dbReference>
<keyword evidence="4" id="KW-1185">Reference proteome</keyword>
<feature type="region of interest" description="Disordered" evidence="1">
    <location>
        <begin position="71"/>
        <end position="98"/>
    </location>
</feature>
<dbReference type="PANTHER" id="PTHR47813:SF2">
    <property type="entry name" value="UBIQUITIN-LIKE SUPERFAMILY PROTEIN"/>
    <property type="match status" value="1"/>
</dbReference>
<dbReference type="EMBL" id="JALJOQ010000038">
    <property type="protein sequence ID" value="KAK9806402.1"/>
    <property type="molecule type" value="Genomic_DNA"/>
</dbReference>
<feature type="compositionally biased region" description="Low complexity" evidence="1">
    <location>
        <begin position="1"/>
        <end position="25"/>
    </location>
</feature>
<evidence type="ECO:0000313" key="3">
    <source>
        <dbReference type="EMBL" id="KAK9806402.1"/>
    </source>
</evidence>
<comment type="caution">
    <text evidence="3">The sequence shown here is derived from an EMBL/GenBank/DDBJ whole genome shotgun (WGS) entry which is preliminary data.</text>
</comment>